<feature type="region of interest" description="Disordered" evidence="1">
    <location>
        <begin position="1"/>
        <end position="31"/>
    </location>
</feature>
<organism evidence="2 3">
    <name type="scientific">Stylosanthes scabra</name>
    <dbReference type="NCBI Taxonomy" id="79078"/>
    <lineage>
        <taxon>Eukaryota</taxon>
        <taxon>Viridiplantae</taxon>
        <taxon>Streptophyta</taxon>
        <taxon>Embryophyta</taxon>
        <taxon>Tracheophyta</taxon>
        <taxon>Spermatophyta</taxon>
        <taxon>Magnoliopsida</taxon>
        <taxon>eudicotyledons</taxon>
        <taxon>Gunneridae</taxon>
        <taxon>Pentapetalae</taxon>
        <taxon>rosids</taxon>
        <taxon>fabids</taxon>
        <taxon>Fabales</taxon>
        <taxon>Fabaceae</taxon>
        <taxon>Papilionoideae</taxon>
        <taxon>50 kb inversion clade</taxon>
        <taxon>dalbergioids sensu lato</taxon>
        <taxon>Dalbergieae</taxon>
        <taxon>Pterocarpus clade</taxon>
        <taxon>Stylosanthes</taxon>
    </lineage>
</organism>
<dbReference type="EMBL" id="JASCZI010121098">
    <property type="protein sequence ID" value="MED6159717.1"/>
    <property type="molecule type" value="Genomic_DNA"/>
</dbReference>
<dbReference type="Proteomes" id="UP001341840">
    <property type="component" value="Unassembled WGS sequence"/>
</dbReference>
<reference evidence="2 3" key="1">
    <citation type="journal article" date="2023" name="Plants (Basel)">
        <title>Bridging the Gap: Combining Genomics and Transcriptomics Approaches to Understand Stylosanthes scabra, an Orphan Legume from the Brazilian Caatinga.</title>
        <authorList>
            <person name="Ferreira-Neto J.R.C."/>
            <person name="da Silva M.D."/>
            <person name="Binneck E."/>
            <person name="de Melo N.F."/>
            <person name="da Silva R.H."/>
            <person name="de Melo A.L.T.M."/>
            <person name="Pandolfi V."/>
            <person name="Bustamante F.O."/>
            <person name="Brasileiro-Vidal A.C."/>
            <person name="Benko-Iseppon A.M."/>
        </authorList>
    </citation>
    <scope>NUCLEOTIDE SEQUENCE [LARGE SCALE GENOMIC DNA]</scope>
    <source>
        <tissue evidence="2">Leaves</tissue>
    </source>
</reference>
<sequence length="154" mass="16744">MVAKVQPSSGGRLELEEGATDDYGGQQTAKQRRHQWFCRRWKKMREKGREGSELGNKRGREEKLGEVDDVGGLVECGGGVRTVMVDMVVTGADGDDDGQRCVSVELGGGSAVVADSGGGGYGVSGGFRRWWQNLMHSPRPVKNFFLRNQVTIAL</sequence>
<evidence type="ECO:0000256" key="1">
    <source>
        <dbReference type="SAM" id="MobiDB-lite"/>
    </source>
</evidence>
<accession>A0ABU6UG63</accession>
<evidence type="ECO:0000313" key="3">
    <source>
        <dbReference type="Proteomes" id="UP001341840"/>
    </source>
</evidence>
<proteinExistence type="predicted"/>
<keyword evidence="3" id="KW-1185">Reference proteome</keyword>
<evidence type="ECO:0000313" key="2">
    <source>
        <dbReference type="EMBL" id="MED6159717.1"/>
    </source>
</evidence>
<protein>
    <submittedName>
        <fullName evidence="2">Uncharacterized protein</fullName>
    </submittedName>
</protein>
<comment type="caution">
    <text evidence="2">The sequence shown here is derived from an EMBL/GenBank/DDBJ whole genome shotgun (WGS) entry which is preliminary data.</text>
</comment>
<gene>
    <name evidence="2" type="ORF">PIB30_044806</name>
</gene>
<name>A0ABU6UG63_9FABA</name>